<sequence length="169" mass="18132">MTLPDAYTVRPAGPQDAAAIALHRGQMFVDMGSLTPDGAAAQQDLWTGWLGNAIAAGEYVAFLAQYADPAQHTGQVVAGVGLMFHPKIPTLQDPALHRAHVLNMYVAPGHRRQGLAEALMHAALQEARRRGLRSVNLNAAPMGRGLYQRLGFVDSTSPEMRLTLLDGTP</sequence>
<organism evidence="4 5">
    <name type="scientific">Deinococcus cavernae</name>
    <dbReference type="NCBI Taxonomy" id="2320857"/>
    <lineage>
        <taxon>Bacteria</taxon>
        <taxon>Thermotogati</taxon>
        <taxon>Deinococcota</taxon>
        <taxon>Deinococci</taxon>
        <taxon>Deinococcales</taxon>
        <taxon>Deinococcaceae</taxon>
        <taxon>Deinococcus</taxon>
    </lineage>
</organism>
<reference evidence="4 5" key="1">
    <citation type="submission" date="2018-09" db="EMBL/GenBank/DDBJ databases">
        <authorList>
            <person name="Zhu H."/>
        </authorList>
    </citation>
    <scope>NUCLEOTIDE SEQUENCE [LARGE SCALE GENOMIC DNA]</scope>
    <source>
        <strain evidence="4 5">K2S05-167</strain>
    </source>
</reference>
<dbReference type="PROSITE" id="PS51186">
    <property type="entry name" value="GNAT"/>
    <property type="match status" value="1"/>
</dbReference>
<comment type="caution">
    <text evidence="4">The sequence shown here is derived from an EMBL/GenBank/DDBJ whole genome shotgun (WGS) entry which is preliminary data.</text>
</comment>
<keyword evidence="1 4" id="KW-0808">Transferase</keyword>
<name>A0A418V5T7_9DEIO</name>
<dbReference type="SUPFAM" id="SSF55729">
    <property type="entry name" value="Acyl-CoA N-acyltransferases (Nat)"/>
    <property type="match status" value="1"/>
</dbReference>
<dbReference type="OrthoDB" id="119498at2"/>
<dbReference type="CDD" id="cd04301">
    <property type="entry name" value="NAT_SF"/>
    <property type="match status" value="1"/>
</dbReference>
<proteinExistence type="predicted"/>
<accession>A0A418V5T7</accession>
<dbReference type="AlphaFoldDB" id="A0A418V5T7"/>
<dbReference type="PANTHER" id="PTHR43877">
    <property type="entry name" value="AMINOALKYLPHOSPHONATE N-ACETYLTRANSFERASE-RELATED-RELATED"/>
    <property type="match status" value="1"/>
</dbReference>
<evidence type="ECO:0000313" key="5">
    <source>
        <dbReference type="Proteomes" id="UP000286287"/>
    </source>
</evidence>
<dbReference type="PANTHER" id="PTHR43877:SF2">
    <property type="entry name" value="AMINOALKYLPHOSPHONATE N-ACETYLTRANSFERASE-RELATED"/>
    <property type="match status" value="1"/>
</dbReference>
<dbReference type="InterPro" id="IPR050832">
    <property type="entry name" value="Bact_Acetyltransf"/>
</dbReference>
<evidence type="ECO:0000256" key="1">
    <source>
        <dbReference type="ARBA" id="ARBA00022679"/>
    </source>
</evidence>
<evidence type="ECO:0000256" key="2">
    <source>
        <dbReference type="ARBA" id="ARBA00023315"/>
    </source>
</evidence>
<dbReference type="Gene3D" id="3.40.630.30">
    <property type="match status" value="1"/>
</dbReference>
<evidence type="ECO:0000313" key="4">
    <source>
        <dbReference type="EMBL" id="RJF71458.1"/>
    </source>
</evidence>
<dbReference type="InterPro" id="IPR016181">
    <property type="entry name" value="Acyl_CoA_acyltransferase"/>
</dbReference>
<dbReference type="GO" id="GO:0016747">
    <property type="term" value="F:acyltransferase activity, transferring groups other than amino-acyl groups"/>
    <property type="evidence" value="ECO:0007669"/>
    <property type="project" value="InterPro"/>
</dbReference>
<dbReference type="Proteomes" id="UP000286287">
    <property type="component" value="Unassembled WGS sequence"/>
</dbReference>
<keyword evidence="2" id="KW-0012">Acyltransferase</keyword>
<protein>
    <submittedName>
        <fullName evidence="4">GNAT family N-acetyltransferase</fullName>
    </submittedName>
</protein>
<dbReference type="InterPro" id="IPR000182">
    <property type="entry name" value="GNAT_dom"/>
</dbReference>
<dbReference type="EMBL" id="QYUJ01000014">
    <property type="protein sequence ID" value="RJF71458.1"/>
    <property type="molecule type" value="Genomic_DNA"/>
</dbReference>
<keyword evidence="5" id="KW-1185">Reference proteome</keyword>
<dbReference type="Pfam" id="PF00583">
    <property type="entry name" value="Acetyltransf_1"/>
    <property type="match status" value="1"/>
</dbReference>
<feature type="domain" description="N-acetyltransferase" evidence="3">
    <location>
        <begin position="29"/>
        <end position="169"/>
    </location>
</feature>
<evidence type="ECO:0000259" key="3">
    <source>
        <dbReference type="PROSITE" id="PS51186"/>
    </source>
</evidence>
<gene>
    <name evidence="4" type="ORF">D3875_07615</name>
</gene>
<dbReference type="RefSeq" id="WP_119762650.1">
    <property type="nucleotide sequence ID" value="NZ_QYUJ01000014.1"/>
</dbReference>